<dbReference type="GO" id="GO:0046872">
    <property type="term" value="F:metal ion binding"/>
    <property type="evidence" value="ECO:0007669"/>
    <property type="project" value="UniProtKB-KW"/>
</dbReference>
<dbReference type="EMBL" id="QRUP01000001">
    <property type="protein sequence ID" value="RGR77063.1"/>
    <property type="molecule type" value="Genomic_DNA"/>
</dbReference>
<evidence type="ECO:0000256" key="7">
    <source>
        <dbReference type="PROSITE-ProRule" id="PRU00418"/>
    </source>
</evidence>
<dbReference type="AlphaFoldDB" id="A0A412G708"/>
<dbReference type="PIRSF" id="PIRSF000699">
    <property type="entry name" value="PTS_IILac_III"/>
    <property type="match status" value="1"/>
</dbReference>
<evidence type="ECO:0000256" key="1">
    <source>
        <dbReference type="ARBA" id="ARBA00022448"/>
    </source>
</evidence>
<dbReference type="InterPro" id="IPR036542">
    <property type="entry name" value="PTS_IIA_lac/cel_sf"/>
</dbReference>
<dbReference type="Gene3D" id="1.20.58.80">
    <property type="entry name" value="Phosphotransferase system, lactose/cellobiose-type IIA subunit"/>
    <property type="match status" value="1"/>
</dbReference>
<organism evidence="8 9">
    <name type="scientific">Holdemania filiformis</name>
    <dbReference type="NCBI Taxonomy" id="61171"/>
    <lineage>
        <taxon>Bacteria</taxon>
        <taxon>Bacillati</taxon>
        <taxon>Bacillota</taxon>
        <taxon>Erysipelotrichia</taxon>
        <taxon>Erysipelotrichales</taxon>
        <taxon>Erysipelotrichaceae</taxon>
        <taxon>Holdemania</taxon>
    </lineage>
</organism>
<dbReference type="CDD" id="cd00215">
    <property type="entry name" value="PTS_IIA_lac"/>
    <property type="match status" value="1"/>
</dbReference>
<dbReference type="PANTHER" id="PTHR34382">
    <property type="entry name" value="PTS SYSTEM N,N'-DIACETYLCHITOBIOSE-SPECIFIC EIIA COMPONENT"/>
    <property type="match status" value="1"/>
</dbReference>
<comment type="caution">
    <text evidence="8">The sequence shown here is derived from an EMBL/GenBank/DDBJ whole genome shotgun (WGS) entry which is preliminary data.</text>
</comment>
<evidence type="ECO:0000313" key="9">
    <source>
        <dbReference type="Proteomes" id="UP000284178"/>
    </source>
</evidence>
<feature type="modified residue" description="Phosphohistidine; by HPr" evidence="7">
    <location>
        <position position="75"/>
    </location>
</feature>
<keyword evidence="9" id="KW-1185">Reference proteome</keyword>
<evidence type="ECO:0000256" key="2">
    <source>
        <dbReference type="ARBA" id="ARBA00022597"/>
    </source>
</evidence>
<feature type="binding site" evidence="6">
    <location>
        <position position="78"/>
    </location>
    <ligand>
        <name>Mg(2+)</name>
        <dbReference type="ChEBI" id="CHEBI:18420"/>
        <note>ligand shared between all trimeric partners</note>
    </ligand>
</feature>
<dbReference type="PANTHER" id="PTHR34382:SF7">
    <property type="entry name" value="PTS SYSTEM N,N'-DIACETYLCHITOBIOSE-SPECIFIC EIIA COMPONENT"/>
    <property type="match status" value="1"/>
</dbReference>
<keyword evidence="6" id="KW-0479">Metal-binding</keyword>
<dbReference type="GO" id="GO:0016740">
    <property type="term" value="F:transferase activity"/>
    <property type="evidence" value="ECO:0007669"/>
    <property type="project" value="UniProtKB-KW"/>
</dbReference>
<comment type="cofactor">
    <cofactor evidence="6">
        <name>Mg(2+)</name>
        <dbReference type="ChEBI" id="CHEBI:18420"/>
    </cofactor>
    <text evidence="6">Binds 1 Mg(2+) ion per trimer.</text>
</comment>
<accession>A0A412G708</accession>
<proteinExistence type="predicted"/>
<evidence type="ECO:0000256" key="4">
    <source>
        <dbReference type="ARBA" id="ARBA00022683"/>
    </source>
</evidence>
<keyword evidence="2" id="KW-0762">Sugar transport</keyword>
<dbReference type="PROSITE" id="PS51095">
    <property type="entry name" value="PTS_EIIA_TYPE_3"/>
    <property type="match status" value="1"/>
</dbReference>
<sequence>MEMYETAFGLILNAGNSKSKSMMAIEEARDYNFAEAEALIKEAREDLRLAHQTQTELIQGEARGEKQEVSLMMVHAQDHLTTAMMMADQAEEFLNIYRLLSSLLKKEDSE</sequence>
<dbReference type="Proteomes" id="UP000284178">
    <property type="component" value="Unassembled WGS sequence"/>
</dbReference>
<dbReference type="Pfam" id="PF02255">
    <property type="entry name" value="PTS_IIA"/>
    <property type="match status" value="1"/>
</dbReference>
<name>A0A412G708_9FIRM</name>
<gene>
    <name evidence="8" type="ORF">DWY25_01860</name>
</gene>
<evidence type="ECO:0000256" key="3">
    <source>
        <dbReference type="ARBA" id="ARBA00022679"/>
    </source>
</evidence>
<dbReference type="GeneID" id="83014153"/>
<keyword evidence="4" id="KW-0598">Phosphotransferase system</keyword>
<dbReference type="GO" id="GO:0009401">
    <property type="term" value="P:phosphoenolpyruvate-dependent sugar phosphotransferase system"/>
    <property type="evidence" value="ECO:0007669"/>
    <property type="project" value="UniProtKB-KW"/>
</dbReference>
<dbReference type="SUPFAM" id="SSF46973">
    <property type="entry name" value="Enzyme IIa from lactose specific PTS, IIa-lac"/>
    <property type="match status" value="1"/>
</dbReference>
<reference evidence="8 9" key="1">
    <citation type="submission" date="2018-08" db="EMBL/GenBank/DDBJ databases">
        <title>A genome reference for cultivated species of the human gut microbiota.</title>
        <authorList>
            <person name="Zou Y."/>
            <person name="Xue W."/>
            <person name="Luo G."/>
        </authorList>
    </citation>
    <scope>NUCLEOTIDE SEQUENCE [LARGE SCALE GENOMIC DNA]</scope>
    <source>
        <strain evidence="8 9">AF24-29</strain>
    </source>
</reference>
<protein>
    <submittedName>
        <fullName evidence="8">PTS lactose/cellobiose transporter subunit IIA</fullName>
    </submittedName>
</protein>
<dbReference type="RefSeq" id="WP_117892936.1">
    <property type="nucleotide sequence ID" value="NZ_CABJCV010000001.1"/>
</dbReference>
<evidence type="ECO:0000313" key="8">
    <source>
        <dbReference type="EMBL" id="RGR77063.1"/>
    </source>
</evidence>
<keyword evidence="6" id="KW-0460">Magnesium</keyword>
<evidence type="ECO:0000256" key="6">
    <source>
        <dbReference type="PIRSR" id="PIRSR000699-2"/>
    </source>
</evidence>
<feature type="active site" description="Tele-phosphohistidine intermediate" evidence="5">
    <location>
        <position position="75"/>
    </location>
</feature>
<keyword evidence="3" id="KW-0808">Transferase</keyword>
<dbReference type="InterPro" id="IPR003188">
    <property type="entry name" value="PTS_IIA_lac/cel"/>
</dbReference>
<keyword evidence="1" id="KW-0813">Transport</keyword>
<evidence type="ECO:0000256" key="5">
    <source>
        <dbReference type="PIRSR" id="PIRSR000699-1"/>
    </source>
</evidence>